<reference evidence="1" key="1">
    <citation type="submission" date="2022-12" db="EMBL/GenBank/DDBJ databases">
        <authorList>
            <person name="Webb A."/>
        </authorList>
    </citation>
    <scope>NUCLEOTIDE SEQUENCE</scope>
    <source>
        <strain evidence="1">Pd1</strain>
    </source>
</reference>
<dbReference type="AlphaFoldDB" id="A0AAV0T5G9"/>
<comment type="caution">
    <text evidence="1">The sequence shown here is derived from an EMBL/GenBank/DDBJ whole genome shotgun (WGS) entry which is preliminary data.</text>
</comment>
<gene>
    <name evidence="1" type="ORF">PDE001_LOCUS1142</name>
</gene>
<proteinExistence type="predicted"/>
<evidence type="ECO:0008006" key="3">
    <source>
        <dbReference type="Google" id="ProtNLM"/>
    </source>
</evidence>
<sequence>MGFHCGSSTHSVISFADDCTGFLHDLRHTKDFLGFVDEFCSATGMRLNTAKTVMLPFRPWSASTEPLRLELEQLGVEIVGNSGRTKLLGIYYRPQLRNYWLKCRRGVFSGLTGPVLFVVKY</sequence>
<keyword evidence="2" id="KW-1185">Reference proteome</keyword>
<dbReference type="EMBL" id="CANTFM010000195">
    <property type="protein sequence ID" value="CAI5714444.1"/>
    <property type="molecule type" value="Genomic_DNA"/>
</dbReference>
<organism evidence="1 2">
    <name type="scientific">Peronospora destructor</name>
    <dbReference type="NCBI Taxonomy" id="86335"/>
    <lineage>
        <taxon>Eukaryota</taxon>
        <taxon>Sar</taxon>
        <taxon>Stramenopiles</taxon>
        <taxon>Oomycota</taxon>
        <taxon>Peronosporomycetes</taxon>
        <taxon>Peronosporales</taxon>
        <taxon>Peronosporaceae</taxon>
        <taxon>Peronospora</taxon>
    </lineage>
</organism>
<accession>A0AAV0T5G9</accession>
<name>A0AAV0T5G9_9STRA</name>
<evidence type="ECO:0000313" key="2">
    <source>
        <dbReference type="Proteomes" id="UP001162029"/>
    </source>
</evidence>
<dbReference type="Proteomes" id="UP001162029">
    <property type="component" value="Unassembled WGS sequence"/>
</dbReference>
<protein>
    <recommendedName>
        <fullName evidence="3">Reverse transcriptase domain-containing protein</fullName>
    </recommendedName>
</protein>
<evidence type="ECO:0000313" key="1">
    <source>
        <dbReference type="EMBL" id="CAI5714444.1"/>
    </source>
</evidence>